<feature type="region of interest" description="Disordered" evidence="4">
    <location>
        <begin position="20"/>
        <end position="41"/>
    </location>
</feature>
<feature type="domain" description="HECT" evidence="5">
    <location>
        <begin position="492"/>
        <end position="664"/>
    </location>
</feature>
<keyword evidence="2 3" id="KW-0833">Ubl conjugation pathway</keyword>
<dbReference type="InterPro" id="IPR035983">
    <property type="entry name" value="Hect_E3_ubiquitin_ligase"/>
</dbReference>
<dbReference type="AlphaFoldDB" id="A0A6A5FI60"/>
<comment type="caution">
    <text evidence="6">The sequence shown here is derived from an EMBL/GenBank/DDBJ whole genome shotgun (WGS) entry which is preliminary data.</text>
</comment>
<proteinExistence type="predicted"/>
<evidence type="ECO:0000313" key="7">
    <source>
        <dbReference type="Proteomes" id="UP000465112"/>
    </source>
</evidence>
<dbReference type="OrthoDB" id="5948939at2759"/>
<evidence type="ECO:0000256" key="2">
    <source>
        <dbReference type="ARBA" id="ARBA00022786"/>
    </source>
</evidence>
<dbReference type="Gene3D" id="3.30.2410.10">
    <property type="entry name" value="Hect, E3 ligase catalytic domain"/>
    <property type="match status" value="1"/>
</dbReference>
<evidence type="ECO:0000259" key="5">
    <source>
        <dbReference type="PROSITE" id="PS50237"/>
    </source>
</evidence>
<sequence>MSEKSISDLLRAAANCLDGMETTTNNRPPPRAAEVGTPSTRTPVQAEVARLFAPYSARPARPTTTMAPPAKRLCRTTYTHTFFCLSDHMGDKVPAKSAKLELTAAGLGEKRIAFQVREEDHKSFRDKIEEVFPQLKETGGFQLLRISGTTRSRDLTPIPSPDEGYTVRYLSNPATGIGHAMIYIRPLQKSIVLECIPTSLQHQGPLTRCLTCDKDFPLNQMRNHIAKCPCLPSVAAASSVDTQSEQAVNTSSRTEEPSCSISEPRTEKQSSSCSISEAVKVPLDLDWKSEPDAAKAAELYKSKLLYENENKKAILLRMDLRDSAEDHQRSLISTYKAPKTEWASPLNCKLEGDAAVGEGVNRFFLSKAMTLLQFGLHINFGNTSLTRMFDGEPDHLTPSTAQFLLDSDMFLVAGRMLGHSFLHSGPCLSGLSPAIVHVLFGGSPETTTIQIADCPDIDICTTIQSLEGSAELTKEEEKAVFDLALSWDLPGVTKTNRKWLHERLLFHAVISRTSRQVKQLRKGLKETMVWPLLKERADIIPTFFPRNSEAALSSHLIIQKILWPVMEEEDEEEVCLEDKCRVAGYLRFFIENASCTQLKRLLQFWTGWELLPSELALEVVSSDFPKSSTCFETLRLPAHYNDYKAFASDIQACLNSTDTGFGLI</sequence>
<organism evidence="6 7">
    <name type="scientific">Perca fluviatilis</name>
    <name type="common">European perch</name>
    <dbReference type="NCBI Taxonomy" id="8168"/>
    <lineage>
        <taxon>Eukaryota</taxon>
        <taxon>Metazoa</taxon>
        <taxon>Chordata</taxon>
        <taxon>Craniata</taxon>
        <taxon>Vertebrata</taxon>
        <taxon>Euteleostomi</taxon>
        <taxon>Actinopterygii</taxon>
        <taxon>Neopterygii</taxon>
        <taxon>Teleostei</taxon>
        <taxon>Neoteleostei</taxon>
        <taxon>Acanthomorphata</taxon>
        <taxon>Eupercaria</taxon>
        <taxon>Perciformes</taxon>
        <taxon>Percoidei</taxon>
        <taxon>Percidae</taxon>
        <taxon>Percinae</taxon>
        <taxon>Perca</taxon>
    </lineage>
</organism>
<dbReference type="InterPro" id="IPR000569">
    <property type="entry name" value="HECT_dom"/>
</dbReference>
<evidence type="ECO:0000256" key="3">
    <source>
        <dbReference type="PROSITE-ProRule" id="PRU00104"/>
    </source>
</evidence>
<evidence type="ECO:0000256" key="1">
    <source>
        <dbReference type="ARBA" id="ARBA00022679"/>
    </source>
</evidence>
<feature type="active site" description="Glycyl thioester intermediate" evidence="3">
    <location>
        <position position="630"/>
    </location>
</feature>
<dbReference type="EMBL" id="VHII01000005">
    <property type="protein sequence ID" value="KAF1389904.1"/>
    <property type="molecule type" value="Genomic_DNA"/>
</dbReference>
<dbReference type="PROSITE" id="PS50237">
    <property type="entry name" value="HECT"/>
    <property type="match status" value="1"/>
</dbReference>
<evidence type="ECO:0000313" key="6">
    <source>
        <dbReference type="EMBL" id="KAF1389904.1"/>
    </source>
</evidence>
<keyword evidence="1" id="KW-0808">Transferase</keyword>
<keyword evidence="7" id="KW-1185">Reference proteome</keyword>
<protein>
    <recommendedName>
        <fullName evidence="5">HECT domain-containing protein</fullName>
    </recommendedName>
</protein>
<accession>A0A6A5FI60</accession>
<feature type="region of interest" description="Disordered" evidence="4">
    <location>
        <begin position="242"/>
        <end position="273"/>
    </location>
</feature>
<dbReference type="SUPFAM" id="SSF56204">
    <property type="entry name" value="Hect, E3 ligase catalytic domain"/>
    <property type="match status" value="1"/>
</dbReference>
<evidence type="ECO:0000256" key="4">
    <source>
        <dbReference type="SAM" id="MobiDB-lite"/>
    </source>
</evidence>
<dbReference type="Proteomes" id="UP000465112">
    <property type="component" value="Chromosome 5"/>
</dbReference>
<reference evidence="6 7" key="1">
    <citation type="submission" date="2019-06" db="EMBL/GenBank/DDBJ databases">
        <title>A chromosome-scale genome assembly of the European perch, Perca fluviatilis.</title>
        <authorList>
            <person name="Roques C."/>
            <person name="Zahm M."/>
            <person name="Cabau C."/>
            <person name="Klopp C."/>
            <person name="Bouchez O."/>
            <person name="Donnadieu C."/>
            <person name="Kuhl H."/>
            <person name="Gislard M."/>
            <person name="Guendouz S."/>
            <person name="Journot L."/>
            <person name="Haffray P."/>
            <person name="Bestin A."/>
            <person name="Morvezen R."/>
            <person name="Feron R."/>
            <person name="Wen M."/>
            <person name="Jouanno E."/>
            <person name="Herpin A."/>
            <person name="Schartl M."/>
            <person name="Postlethwait J."/>
            <person name="Schaerlinger B."/>
            <person name="Chardard D."/>
            <person name="Lecocq T."/>
            <person name="Poncet C."/>
            <person name="Jaffrelo L."/>
            <person name="Lampietro C."/>
            <person name="Guiguen Y."/>
        </authorList>
    </citation>
    <scope>NUCLEOTIDE SEQUENCE [LARGE SCALE GENOMIC DNA]</scope>
    <source>
        <tissue evidence="6">Blood</tissue>
    </source>
</reference>
<dbReference type="GO" id="GO:0004842">
    <property type="term" value="F:ubiquitin-protein transferase activity"/>
    <property type="evidence" value="ECO:0007669"/>
    <property type="project" value="InterPro"/>
</dbReference>
<dbReference type="Pfam" id="PF00632">
    <property type="entry name" value="HECT"/>
    <property type="match status" value="1"/>
</dbReference>
<gene>
    <name evidence="6" type="ORF">PFLUV_G00052420</name>
</gene>
<name>A0A6A5FI60_PERFL</name>